<dbReference type="Pfam" id="PF13426">
    <property type="entry name" value="PAS_9"/>
    <property type="match status" value="1"/>
</dbReference>
<feature type="domain" description="GAF" evidence="1">
    <location>
        <begin position="186"/>
        <end position="325"/>
    </location>
</feature>
<proteinExistence type="predicted"/>
<sequence length="467" mass="53067">MLTAVGPVCGLRATRNWNADVAHSCEYGPDTTSSIYSQWRKFIPTINLGSVTMLRALVSELRIIRSVLFAQTKKSSADVSIFHKRAWRSLVSVTFGYCLKNWVTELQRELQRVLSELCSAVWVDFVLDTFITGHGNITCEGVSSTADMWNRATCYTSTTVIIRPPKPINEEERLEALHKLKILDTDPEAIFEGIIRMVQRHLEVPIQIITLVEDERVWFKSCYGLGGSSSSRDDSFCSYTILNTNVFVVANALEDERFKDNPFVIGEPYIRFYAGAPLITSSGHAVGSLCAIDTKPRKLTNESIDFMKDCASIVVQAMELRGENMSRQTNLLQERNNLAVAVRDRQTLVHIVDDFREGFVMWNHRKEVVMVNRAFTTITGISSEAAKTYHGLDVFTCVQTDRNTLGRMRRCMDEGSEDTFELVAQRMNGTFYWNRLSMRPMPMDDTGTCNYFCTFLDQTPRKAHVDR</sequence>
<dbReference type="Proteomes" id="UP000241769">
    <property type="component" value="Unassembled WGS sequence"/>
</dbReference>
<accession>A0A2P6N086</accession>
<dbReference type="AlphaFoldDB" id="A0A2P6N086"/>
<dbReference type="EMBL" id="MDYQ01000269">
    <property type="protein sequence ID" value="PRP77353.1"/>
    <property type="molecule type" value="Genomic_DNA"/>
</dbReference>
<dbReference type="SUPFAM" id="SSF55781">
    <property type="entry name" value="GAF domain-like"/>
    <property type="match status" value="1"/>
</dbReference>
<dbReference type="Gene3D" id="3.30.450.40">
    <property type="match status" value="1"/>
</dbReference>
<dbReference type="OrthoDB" id="539901at2759"/>
<dbReference type="PANTHER" id="PTHR43102:SF2">
    <property type="entry name" value="GAF DOMAIN-CONTAINING PROTEIN"/>
    <property type="match status" value="1"/>
</dbReference>
<gene>
    <name evidence="2" type="ORF">PROFUN_05598</name>
</gene>
<dbReference type="InParanoid" id="A0A2P6N086"/>
<evidence type="ECO:0000259" key="1">
    <source>
        <dbReference type="SMART" id="SM00065"/>
    </source>
</evidence>
<dbReference type="CDD" id="cd00130">
    <property type="entry name" value="PAS"/>
    <property type="match status" value="1"/>
</dbReference>
<dbReference type="Gene3D" id="3.30.450.20">
    <property type="entry name" value="PAS domain"/>
    <property type="match status" value="1"/>
</dbReference>
<keyword evidence="3" id="KW-1185">Reference proteome</keyword>
<dbReference type="SUPFAM" id="SSF55785">
    <property type="entry name" value="PYP-like sensor domain (PAS domain)"/>
    <property type="match status" value="1"/>
</dbReference>
<comment type="caution">
    <text evidence="2">The sequence shown here is derived from an EMBL/GenBank/DDBJ whole genome shotgun (WGS) entry which is preliminary data.</text>
</comment>
<dbReference type="InterPro" id="IPR000014">
    <property type="entry name" value="PAS"/>
</dbReference>
<protein>
    <submittedName>
        <fullName evidence="2">PAS/PAC and GAF sensor-containing diguanylate cyclase</fullName>
    </submittedName>
</protein>
<dbReference type="Pfam" id="PF01590">
    <property type="entry name" value="GAF"/>
    <property type="match status" value="1"/>
</dbReference>
<dbReference type="InterPro" id="IPR029016">
    <property type="entry name" value="GAF-like_dom_sf"/>
</dbReference>
<dbReference type="NCBIfam" id="TIGR00229">
    <property type="entry name" value="sensory_box"/>
    <property type="match status" value="1"/>
</dbReference>
<dbReference type="STRING" id="1890364.A0A2P6N086"/>
<reference evidence="2 3" key="1">
    <citation type="journal article" date="2018" name="Genome Biol. Evol.">
        <title>Multiple Roots of Fruiting Body Formation in Amoebozoa.</title>
        <authorList>
            <person name="Hillmann F."/>
            <person name="Forbes G."/>
            <person name="Novohradska S."/>
            <person name="Ferling I."/>
            <person name="Riege K."/>
            <person name="Groth M."/>
            <person name="Westermann M."/>
            <person name="Marz M."/>
            <person name="Spaller T."/>
            <person name="Winckler T."/>
            <person name="Schaap P."/>
            <person name="Glockner G."/>
        </authorList>
    </citation>
    <scope>NUCLEOTIDE SEQUENCE [LARGE SCALE GENOMIC DNA]</scope>
    <source>
        <strain evidence="2 3">Jena</strain>
    </source>
</reference>
<dbReference type="PANTHER" id="PTHR43102">
    <property type="entry name" value="SLR1143 PROTEIN"/>
    <property type="match status" value="1"/>
</dbReference>
<dbReference type="InterPro" id="IPR035965">
    <property type="entry name" value="PAS-like_dom_sf"/>
</dbReference>
<name>A0A2P6N086_9EUKA</name>
<dbReference type="InterPro" id="IPR003018">
    <property type="entry name" value="GAF"/>
</dbReference>
<evidence type="ECO:0000313" key="3">
    <source>
        <dbReference type="Proteomes" id="UP000241769"/>
    </source>
</evidence>
<organism evidence="2 3">
    <name type="scientific">Planoprotostelium fungivorum</name>
    <dbReference type="NCBI Taxonomy" id="1890364"/>
    <lineage>
        <taxon>Eukaryota</taxon>
        <taxon>Amoebozoa</taxon>
        <taxon>Evosea</taxon>
        <taxon>Variosea</taxon>
        <taxon>Cavosteliida</taxon>
        <taxon>Cavosteliaceae</taxon>
        <taxon>Planoprotostelium</taxon>
    </lineage>
</organism>
<evidence type="ECO:0000313" key="2">
    <source>
        <dbReference type="EMBL" id="PRP77353.1"/>
    </source>
</evidence>
<dbReference type="SMART" id="SM00065">
    <property type="entry name" value="GAF"/>
    <property type="match status" value="1"/>
</dbReference>